<evidence type="ECO:0000313" key="2">
    <source>
        <dbReference type="Proteomes" id="UP000183209"/>
    </source>
</evidence>
<dbReference type="InterPro" id="IPR036116">
    <property type="entry name" value="FN3_sf"/>
</dbReference>
<name>A0A1I6PE70_9FLAO</name>
<evidence type="ECO:0000313" key="1">
    <source>
        <dbReference type="EMBL" id="SFS38368.1"/>
    </source>
</evidence>
<organism evidence="1 2">
    <name type="scientific">Zhouia amylolytica</name>
    <dbReference type="NCBI Taxonomy" id="376730"/>
    <lineage>
        <taxon>Bacteria</taxon>
        <taxon>Pseudomonadati</taxon>
        <taxon>Bacteroidota</taxon>
        <taxon>Flavobacteriia</taxon>
        <taxon>Flavobacteriales</taxon>
        <taxon>Flavobacteriaceae</taxon>
        <taxon>Zhouia</taxon>
    </lineage>
</organism>
<dbReference type="RefSeq" id="WP_074976382.1">
    <property type="nucleotide sequence ID" value="NZ_FPAG01000001.1"/>
</dbReference>
<dbReference type="OrthoDB" id="789771at2"/>
<dbReference type="InterPro" id="IPR013783">
    <property type="entry name" value="Ig-like_fold"/>
</dbReference>
<dbReference type="SUPFAM" id="SSF49265">
    <property type="entry name" value="Fibronectin type III"/>
    <property type="match status" value="1"/>
</dbReference>
<dbReference type="AlphaFoldDB" id="A0A1I6PE70"/>
<sequence length="227" mass="24869">MKSKVYIFVFILILTGCGGKDDPQPPVAAGLLFPENNSECTDGVDLNSTETTINFSWGASNNTNEYRLQVQNLNTSAIQTFSTTSTSQEVMLTKGMPYSWLVTSFSNNFPDEPATSSTWRFYAAGDGVENYAPFPAEIVYPKGGSTVSANNNIVTLKWNGNDIDDDIASYDVYLDTNSEASTLLGNTIAKSINTPTLALETTYYWKVISKDSKGNTSDSGIYEFRLQ</sequence>
<evidence type="ECO:0008006" key="3">
    <source>
        <dbReference type="Google" id="ProtNLM"/>
    </source>
</evidence>
<dbReference type="PROSITE" id="PS51257">
    <property type="entry name" value="PROKAR_LIPOPROTEIN"/>
    <property type="match status" value="1"/>
</dbReference>
<reference evidence="1 2" key="1">
    <citation type="submission" date="2016-10" db="EMBL/GenBank/DDBJ databases">
        <authorList>
            <person name="de Groot N.N."/>
        </authorList>
    </citation>
    <scope>NUCLEOTIDE SEQUENCE [LARGE SCALE GENOMIC DNA]</scope>
    <source>
        <strain evidence="1 2">CGMCC 1.6114</strain>
    </source>
</reference>
<proteinExistence type="predicted"/>
<protein>
    <recommendedName>
        <fullName evidence="3">Fibronectin type-III domain-containing protein</fullName>
    </recommendedName>
</protein>
<dbReference type="EMBL" id="FPAG01000001">
    <property type="protein sequence ID" value="SFS38368.1"/>
    <property type="molecule type" value="Genomic_DNA"/>
</dbReference>
<dbReference type="Proteomes" id="UP000183209">
    <property type="component" value="Unassembled WGS sequence"/>
</dbReference>
<gene>
    <name evidence="1" type="ORF">SAMN04487906_0246</name>
</gene>
<accession>A0A1I6PE70</accession>
<dbReference type="Gene3D" id="2.60.40.10">
    <property type="entry name" value="Immunoglobulins"/>
    <property type="match status" value="1"/>
</dbReference>